<comment type="caution">
    <text evidence="2">The sequence shown here is derived from an EMBL/GenBank/DDBJ whole genome shotgun (WGS) entry which is preliminary data.</text>
</comment>
<dbReference type="Proteomes" id="UP000299102">
    <property type="component" value="Unassembled WGS sequence"/>
</dbReference>
<name>A0A4C1ZKS0_EUMVA</name>
<organism evidence="2 3">
    <name type="scientific">Eumeta variegata</name>
    <name type="common">Bagworm moth</name>
    <name type="synonym">Eumeta japonica</name>
    <dbReference type="NCBI Taxonomy" id="151549"/>
    <lineage>
        <taxon>Eukaryota</taxon>
        <taxon>Metazoa</taxon>
        <taxon>Ecdysozoa</taxon>
        <taxon>Arthropoda</taxon>
        <taxon>Hexapoda</taxon>
        <taxon>Insecta</taxon>
        <taxon>Pterygota</taxon>
        <taxon>Neoptera</taxon>
        <taxon>Endopterygota</taxon>
        <taxon>Lepidoptera</taxon>
        <taxon>Glossata</taxon>
        <taxon>Ditrysia</taxon>
        <taxon>Tineoidea</taxon>
        <taxon>Psychidae</taxon>
        <taxon>Oiketicinae</taxon>
        <taxon>Eumeta</taxon>
    </lineage>
</organism>
<keyword evidence="3" id="KW-1185">Reference proteome</keyword>
<evidence type="ECO:0000313" key="2">
    <source>
        <dbReference type="EMBL" id="GBP87783.1"/>
    </source>
</evidence>
<gene>
    <name evidence="2" type="ORF">EVAR_60475_1</name>
</gene>
<dbReference type="EMBL" id="BGZK01001884">
    <property type="protein sequence ID" value="GBP87783.1"/>
    <property type="molecule type" value="Genomic_DNA"/>
</dbReference>
<feature type="region of interest" description="Disordered" evidence="1">
    <location>
        <begin position="56"/>
        <end position="148"/>
    </location>
</feature>
<evidence type="ECO:0000256" key="1">
    <source>
        <dbReference type="SAM" id="MobiDB-lite"/>
    </source>
</evidence>
<dbReference type="AlphaFoldDB" id="A0A4C1ZKS0"/>
<sequence length="148" mass="16131">MGRETADSAGLSVLVTPSLRYRALHAFINKTSVCSDSHPLERPENICKRDRNLKEVRDRAGSSHQRQKHKTGWAADESSAPAGSPEIGASRIPTGSVSTAMGRVGRSVGPRDLRAERFSGASSRRSLARLRQRRAGPTERRWSRGGVA</sequence>
<accession>A0A4C1ZKS0</accession>
<proteinExistence type="predicted"/>
<evidence type="ECO:0000313" key="3">
    <source>
        <dbReference type="Proteomes" id="UP000299102"/>
    </source>
</evidence>
<protein>
    <submittedName>
        <fullName evidence="2">Uncharacterized protein</fullName>
    </submittedName>
</protein>
<reference evidence="2 3" key="1">
    <citation type="journal article" date="2019" name="Commun. Biol.">
        <title>The bagworm genome reveals a unique fibroin gene that provides high tensile strength.</title>
        <authorList>
            <person name="Kono N."/>
            <person name="Nakamura H."/>
            <person name="Ohtoshi R."/>
            <person name="Tomita M."/>
            <person name="Numata K."/>
            <person name="Arakawa K."/>
        </authorList>
    </citation>
    <scope>NUCLEOTIDE SEQUENCE [LARGE SCALE GENOMIC DNA]</scope>
</reference>